<dbReference type="GO" id="GO:0008270">
    <property type="term" value="F:zinc ion binding"/>
    <property type="evidence" value="ECO:0007669"/>
    <property type="project" value="UniProtKB-KW"/>
</dbReference>
<sequence length="1122" mass="125654">PPPLTEIAAKVAAANIPYQLVEERYNRVPEPVVLKLITWSFPRCEADIRRYTALAYATNELVPTKQCTDSRAGQPAGTTQSESRPSPARDSKHRPDLTSQDGQDVTFRKGVTLAESGAIRQPVQIGFHLSGILFYFSLKNNSPCNFNVAVTFDRCKVASSTCNCQFGDGIFFCRHVVALLIYRIRNPRKVKLRAPISDTLQKLTRDQLQKLTQYLLSRHANVLPTAQEIADCFSDANSSINAVHGAPDPTAGAGFQDENRWNLDDRHVIDHIRQLILDSAKQASANQLFNLISKIREMRVRDCNGARLLTLLTEEILRQDLTPIQWQHNDVCGKLWDQIGLLWICVVLNPRNDRDSKTKVLELLKSWSKDPQCPPEDSFSETITTNTSRGRTCFHELQLSLKCRTVLSRALDAGSLRWDDAHLKLILSPKRRKSGRLESEEKKIKRERFQGGFANFSSDGKPLWHESTPIACARVEALRSHGYANESVRLARAVARTIRENAISGFKLYQNSHQNQKDAAVPVKRNNGYGLVGHPLNPIHILFDTLTTAATNGGKPNLCMLFLNMGCVGFFPIVNHRSGYRNTTSQKLLRKEAFEVCLLGVGEQRCMPSNARAQEKVLFCEKMLIEQLESLTLDDELIQVLRDVTTLLIEGGPGSGLGKRVHRESVPIHSFANYLFKALLPYDRKLVFRMGLQAMRMTVLDDMPPAEAAQEEQMPLVLPFTYPATWSVIGDLEARQYQLASTLLQTAIGEVMLLRLVVESVQRNMRNASHVFQLSHDAFKCATNQTGAVADSTMLNVALQLAMQVLRMTIQGGTWRRTEMVGWLVTCATEIGLCALVSIIKATRLITWYTLFTPVEASTMVAGCVISPNTAMRLNLDPREREELYHNVCQMAMQCAVKDPQSCALRSLTLCETYTSAFDAVYHVIVDSSNKRRIDSSQLFTIARYLDQRGLNSQAFTVAHAATRRLRVPFNHDAHPAANDLLWTTQLAQSLGMTELEELVLVIVNKVRCASVLSDVLRTCTSSISGRMPNGTYGNRGLRADRVPLRPLLEASMAAYVNTIHSKLSHISPRHYTEFIGFLNKARETFLLAPDGHSQFGRLLANLKTIYKGKKKLLNLVASRFG</sequence>
<reference evidence="7" key="3">
    <citation type="submission" date="2025-09" db="UniProtKB">
        <authorList>
            <consortium name="Ensembl"/>
        </authorList>
    </citation>
    <scope>IDENTIFICATION</scope>
</reference>
<dbReference type="AlphaFoldDB" id="H2YXM5"/>
<dbReference type="Proteomes" id="UP000007875">
    <property type="component" value="Unassembled WGS sequence"/>
</dbReference>
<reference evidence="8" key="1">
    <citation type="submission" date="2003-08" db="EMBL/GenBank/DDBJ databases">
        <authorList>
            <person name="Birren B."/>
            <person name="Nusbaum C."/>
            <person name="Abebe A."/>
            <person name="Abouelleil A."/>
            <person name="Adekoya E."/>
            <person name="Ait-zahra M."/>
            <person name="Allen N."/>
            <person name="Allen T."/>
            <person name="An P."/>
            <person name="Anderson M."/>
            <person name="Anderson S."/>
            <person name="Arachchi H."/>
            <person name="Armbruster J."/>
            <person name="Bachantsang P."/>
            <person name="Baldwin J."/>
            <person name="Barry A."/>
            <person name="Bayul T."/>
            <person name="Blitshsteyn B."/>
            <person name="Bloom T."/>
            <person name="Blye J."/>
            <person name="Boguslavskiy L."/>
            <person name="Borowsky M."/>
            <person name="Boukhgalter B."/>
            <person name="Brunache A."/>
            <person name="Butler J."/>
            <person name="Calixte N."/>
            <person name="Calvo S."/>
            <person name="Camarata J."/>
            <person name="Campo K."/>
            <person name="Chang J."/>
            <person name="Cheshatsang Y."/>
            <person name="Citroen M."/>
            <person name="Collymore A."/>
            <person name="Considine T."/>
            <person name="Cook A."/>
            <person name="Cooke P."/>
            <person name="Corum B."/>
            <person name="Cuomo C."/>
            <person name="David R."/>
            <person name="Dawoe T."/>
            <person name="Degray S."/>
            <person name="Dodge S."/>
            <person name="Dooley K."/>
            <person name="Dorje P."/>
            <person name="Dorjee K."/>
            <person name="Dorris L."/>
            <person name="Duffey N."/>
            <person name="Dupes A."/>
            <person name="Elkins T."/>
            <person name="Engels R."/>
            <person name="Erickson J."/>
            <person name="Farina A."/>
            <person name="Faro S."/>
            <person name="Ferreira P."/>
            <person name="Fischer H."/>
            <person name="Fitzgerald M."/>
            <person name="Foley K."/>
            <person name="Gage D."/>
            <person name="Galagan J."/>
            <person name="Gearin G."/>
            <person name="Gnerre S."/>
            <person name="Gnirke A."/>
            <person name="Goyette A."/>
            <person name="Graham J."/>
            <person name="Grandbois E."/>
            <person name="Gyaltsen K."/>
            <person name="Hafez N."/>
            <person name="Hagopian D."/>
            <person name="Hagos B."/>
            <person name="Hall J."/>
            <person name="Hatcher B."/>
            <person name="Heller A."/>
            <person name="Higgins H."/>
            <person name="Honan T."/>
            <person name="Horn A."/>
            <person name="Houde N."/>
            <person name="Hughes L."/>
            <person name="Hulme W."/>
            <person name="Husby E."/>
            <person name="Iliev I."/>
            <person name="Jaffe D."/>
            <person name="Jones C."/>
            <person name="Kamal M."/>
            <person name="Kamat A."/>
            <person name="Kamvysselis M."/>
            <person name="Karlsson E."/>
            <person name="Kells C."/>
            <person name="Kieu A."/>
            <person name="Kisner P."/>
            <person name="Kodira C."/>
            <person name="Kulbokas E."/>
            <person name="Labutti K."/>
            <person name="Lama D."/>
            <person name="Landers T."/>
            <person name="Leger J."/>
            <person name="Levine S."/>
            <person name="Lewis D."/>
            <person name="Lewis T."/>
            <person name="Lindblad-toh K."/>
            <person name="Liu X."/>
            <person name="Lokyitsang T."/>
            <person name="Lokyitsang Y."/>
            <person name="Lucien O."/>
            <person name="Lui A."/>
            <person name="Ma L.J."/>
            <person name="Mabbitt R."/>
            <person name="Macdonald J."/>
            <person name="Maclean C."/>
            <person name="Major J."/>
            <person name="Manning J."/>
            <person name="Marabella R."/>
            <person name="Maru K."/>
            <person name="Matthews C."/>
            <person name="Mauceli E."/>
            <person name="Mccarthy M."/>
            <person name="Mcdonough S."/>
            <person name="Mcghee T."/>
            <person name="Meldrim J."/>
            <person name="Meneus L."/>
            <person name="Mesirov J."/>
            <person name="Mihalev A."/>
            <person name="Mihova T."/>
            <person name="Mikkelsen T."/>
            <person name="Mlenga V."/>
            <person name="Moru K."/>
            <person name="Mozes J."/>
            <person name="Mulrain L."/>
            <person name="Munson G."/>
            <person name="Naylor J."/>
            <person name="Newes C."/>
            <person name="Nguyen C."/>
            <person name="Nguyen N."/>
            <person name="Nguyen T."/>
            <person name="Nicol R."/>
            <person name="Nielsen C."/>
            <person name="Nizzari M."/>
            <person name="Norbu C."/>
            <person name="Norbu N."/>
            <person name="O'donnell P."/>
            <person name="Okoawo O."/>
            <person name="O'leary S."/>
            <person name="Omotosho B."/>
            <person name="O'neill K."/>
            <person name="Osman S."/>
            <person name="Parker S."/>
            <person name="Perrin D."/>
            <person name="Phunkhang P."/>
            <person name="Piqani B."/>
            <person name="Purcell S."/>
            <person name="Rachupka T."/>
            <person name="Ramasamy U."/>
            <person name="Rameau R."/>
            <person name="Ray V."/>
            <person name="Raymond C."/>
            <person name="Retta R."/>
            <person name="Richardson S."/>
            <person name="Rise C."/>
            <person name="Rodriguez J."/>
            <person name="Rogers J."/>
            <person name="Rogov P."/>
            <person name="Rutman M."/>
            <person name="Schupbach R."/>
            <person name="Seaman C."/>
            <person name="Settipalli S."/>
            <person name="Sharpe T."/>
            <person name="Sheridan J."/>
            <person name="Sherpa N."/>
            <person name="Shi J."/>
            <person name="Smirnov S."/>
            <person name="Smith C."/>
            <person name="Sougnez C."/>
            <person name="Spencer B."/>
            <person name="Stalker J."/>
            <person name="Stange-thomann N."/>
            <person name="Stavropoulos S."/>
            <person name="Stetson K."/>
            <person name="Stone C."/>
            <person name="Stone S."/>
            <person name="Stubbs M."/>
            <person name="Talamas J."/>
            <person name="Tchuinga P."/>
            <person name="Tenzing P."/>
            <person name="Tesfaye S."/>
            <person name="Theodore J."/>
            <person name="Thoulutsang Y."/>
            <person name="Topham K."/>
            <person name="Towey S."/>
            <person name="Tsamla T."/>
            <person name="Tsomo N."/>
            <person name="Vallee D."/>
            <person name="Vassiliev H."/>
            <person name="Venkataraman V."/>
            <person name="Vinson J."/>
            <person name="Vo A."/>
            <person name="Wade C."/>
            <person name="Wang S."/>
            <person name="Wangchuk T."/>
            <person name="Wangdi T."/>
            <person name="Whittaker C."/>
            <person name="Wilkinson J."/>
            <person name="Wu Y."/>
            <person name="Wyman D."/>
            <person name="Yadav S."/>
            <person name="Yang S."/>
            <person name="Yang X."/>
            <person name="Yeager S."/>
            <person name="Yee E."/>
            <person name="Young G."/>
            <person name="Zainoun J."/>
            <person name="Zembeck L."/>
            <person name="Zimmer A."/>
            <person name="Zody M."/>
            <person name="Lander E."/>
        </authorList>
    </citation>
    <scope>NUCLEOTIDE SEQUENCE [LARGE SCALE GENOMIC DNA]</scope>
</reference>
<evidence type="ECO:0000256" key="3">
    <source>
        <dbReference type="ARBA" id="ARBA00022833"/>
    </source>
</evidence>
<reference evidence="7" key="2">
    <citation type="submission" date="2025-08" db="UniProtKB">
        <authorList>
            <consortium name="Ensembl"/>
        </authorList>
    </citation>
    <scope>IDENTIFICATION</scope>
</reference>
<dbReference type="PROSITE" id="PS50966">
    <property type="entry name" value="ZF_SWIM"/>
    <property type="match status" value="1"/>
</dbReference>
<keyword evidence="3" id="KW-0862">Zinc</keyword>
<evidence type="ECO:0000259" key="6">
    <source>
        <dbReference type="PROSITE" id="PS50966"/>
    </source>
</evidence>
<keyword evidence="1" id="KW-0479">Metal-binding</keyword>
<evidence type="ECO:0000256" key="4">
    <source>
        <dbReference type="PROSITE-ProRule" id="PRU00325"/>
    </source>
</evidence>
<dbReference type="GeneTree" id="ENSGT00940000170559"/>
<protein>
    <recommendedName>
        <fullName evidence="6">SWIM-type domain-containing protein</fullName>
    </recommendedName>
</protein>
<feature type="domain" description="SWIM-type" evidence="6">
    <location>
        <begin position="146"/>
        <end position="184"/>
    </location>
</feature>
<dbReference type="InterPro" id="IPR007527">
    <property type="entry name" value="Znf_SWIM"/>
</dbReference>
<name>H2YXM5_CIOSA</name>
<dbReference type="InterPro" id="IPR048370">
    <property type="entry name" value="ZSWIM4-8_C"/>
</dbReference>
<evidence type="ECO:0000313" key="7">
    <source>
        <dbReference type="Ensembl" id="ENSCSAVP00000010086.1"/>
    </source>
</evidence>
<evidence type="ECO:0000256" key="2">
    <source>
        <dbReference type="ARBA" id="ARBA00022771"/>
    </source>
</evidence>
<accession>H2YXM5</accession>
<evidence type="ECO:0000313" key="8">
    <source>
        <dbReference type="Proteomes" id="UP000007875"/>
    </source>
</evidence>
<dbReference type="Pfam" id="PF21055">
    <property type="entry name" value="ZSWIM4-8_C"/>
    <property type="match status" value="1"/>
</dbReference>
<dbReference type="GO" id="GO:0031462">
    <property type="term" value="C:Cul2-RING ubiquitin ligase complex"/>
    <property type="evidence" value="ECO:0007669"/>
    <property type="project" value="TreeGrafter"/>
</dbReference>
<evidence type="ECO:0000256" key="1">
    <source>
        <dbReference type="ARBA" id="ARBA00022723"/>
    </source>
</evidence>
<keyword evidence="8" id="KW-1185">Reference proteome</keyword>
<feature type="compositionally biased region" description="Polar residues" evidence="5">
    <location>
        <begin position="66"/>
        <end position="84"/>
    </location>
</feature>
<feature type="region of interest" description="Disordered" evidence="5">
    <location>
        <begin position="66"/>
        <end position="102"/>
    </location>
</feature>
<organism evidence="7 8">
    <name type="scientific">Ciona savignyi</name>
    <name type="common">Pacific transparent sea squirt</name>
    <dbReference type="NCBI Taxonomy" id="51511"/>
    <lineage>
        <taxon>Eukaryota</taxon>
        <taxon>Metazoa</taxon>
        <taxon>Chordata</taxon>
        <taxon>Tunicata</taxon>
        <taxon>Ascidiacea</taxon>
        <taxon>Phlebobranchia</taxon>
        <taxon>Cionidae</taxon>
        <taxon>Ciona</taxon>
    </lineage>
</organism>
<feature type="compositionally biased region" description="Basic and acidic residues" evidence="5">
    <location>
        <begin position="87"/>
        <end position="96"/>
    </location>
</feature>
<keyword evidence="2 4" id="KW-0863">Zinc-finger</keyword>
<evidence type="ECO:0000256" key="5">
    <source>
        <dbReference type="SAM" id="MobiDB-lite"/>
    </source>
</evidence>
<dbReference type="PANTHER" id="PTHR22619:SF0">
    <property type="entry name" value="ZINC FINGER SWIM DOMAIN-CONTAINING PROTEIN 6-LIKE PROTEIN"/>
    <property type="match status" value="1"/>
</dbReference>
<proteinExistence type="predicted"/>
<dbReference type="Ensembl" id="ENSCSAVT00000010208.1">
    <property type="protein sequence ID" value="ENSCSAVP00000010086.1"/>
    <property type="gene ID" value="ENSCSAVG00000005949.1"/>
</dbReference>
<dbReference type="PANTHER" id="PTHR22619">
    <property type="entry name" value="ZINC FINGER SWIM DOMAIN CONTAINING PROTEIN 4, 5, 6"/>
    <property type="match status" value="1"/>
</dbReference>